<sequence length="177" mass="19563">RIPGHRYKATGNAFSEVILDLKDISQLQNDAKELPCCSRRNSLSTEKKATVSENVVIVEDLKTPRLSESVITKQKSSRPSITAPEEGSVVALEAINGSQNLDDADTVVSDDETVMEDKESAQKGASLHTRDLSRANYHQPASERTRCSLLQLGWIGHLRAISVNEEEPETFFERIIG</sequence>
<comment type="caution">
    <text evidence="2">The sequence shown here is derived from an EMBL/GenBank/DDBJ whole genome shotgun (WGS) entry which is preliminary data.</text>
</comment>
<dbReference type="AlphaFoldDB" id="A0A9Q9RMN9"/>
<organism evidence="2 3">
    <name type="scientific">Fusarium fujikuroi</name>
    <name type="common">Bakanae and foot rot disease fungus</name>
    <name type="synonym">Gibberella fujikuroi</name>
    <dbReference type="NCBI Taxonomy" id="5127"/>
    <lineage>
        <taxon>Eukaryota</taxon>
        <taxon>Fungi</taxon>
        <taxon>Dikarya</taxon>
        <taxon>Ascomycota</taxon>
        <taxon>Pezizomycotina</taxon>
        <taxon>Sordariomycetes</taxon>
        <taxon>Hypocreomycetidae</taxon>
        <taxon>Hypocreales</taxon>
        <taxon>Nectriaceae</taxon>
        <taxon>Fusarium</taxon>
        <taxon>Fusarium fujikuroi species complex</taxon>
    </lineage>
</organism>
<dbReference type="EMBL" id="CABFJX010000290">
    <property type="protein sequence ID" value="VTT70463.1"/>
    <property type="molecule type" value="Genomic_DNA"/>
</dbReference>
<accession>A0A9Q9RMN9</accession>
<gene>
    <name evidence="2" type="ORF">C2S_8025</name>
</gene>
<proteinExistence type="predicted"/>
<protein>
    <submittedName>
        <fullName evidence="2">Uncharacterized protein</fullName>
    </submittedName>
</protein>
<evidence type="ECO:0000313" key="3">
    <source>
        <dbReference type="Proteomes" id="UP000760494"/>
    </source>
</evidence>
<evidence type="ECO:0000256" key="1">
    <source>
        <dbReference type="SAM" id="MobiDB-lite"/>
    </source>
</evidence>
<name>A0A9Q9RMN9_FUSFU</name>
<feature type="non-terminal residue" evidence="2">
    <location>
        <position position="1"/>
    </location>
</feature>
<dbReference type="Proteomes" id="UP000760494">
    <property type="component" value="Unassembled WGS sequence"/>
</dbReference>
<reference evidence="2" key="1">
    <citation type="submission" date="2019-05" db="EMBL/GenBank/DDBJ databases">
        <authorList>
            <person name="Piombo E."/>
        </authorList>
    </citation>
    <scope>NUCLEOTIDE SEQUENCE</scope>
    <source>
        <strain evidence="2">C2S</strain>
    </source>
</reference>
<evidence type="ECO:0000313" key="2">
    <source>
        <dbReference type="EMBL" id="VTT70463.1"/>
    </source>
</evidence>
<feature type="region of interest" description="Disordered" evidence="1">
    <location>
        <begin position="119"/>
        <end position="140"/>
    </location>
</feature>